<dbReference type="Proteomes" id="UP000235786">
    <property type="component" value="Unassembled WGS sequence"/>
</dbReference>
<keyword evidence="2" id="KW-0812">Transmembrane</keyword>
<organism evidence="4 5">
    <name type="scientific">Hyaloscypha variabilis (strain UAMH 11265 / GT02V1 / F)</name>
    <name type="common">Meliniomyces variabilis</name>
    <dbReference type="NCBI Taxonomy" id="1149755"/>
    <lineage>
        <taxon>Eukaryota</taxon>
        <taxon>Fungi</taxon>
        <taxon>Dikarya</taxon>
        <taxon>Ascomycota</taxon>
        <taxon>Pezizomycotina</taxon>
        <taxon>Leotiomycetes</taxon>
        <taxon>Helotiales</taxon>
        <taxon>Hyaloscyphaceae</taxon>
        <taxon>Hyaloscypha</taxon>
        <taxon>Hyaloscypha variabilis</taxon>
    </lineage>
</organism>
<dbReference type="AlphaFoldDB" id="A0A2J6RGJ9"/>
<dbReference type="STRING" id="1149755.A0A2J6RGJ9"/>
<sequence length="583" mass="61923">MRSSLDFWRCSLVLFAVLCDATVPPATGDMCFAINERVTILKGALYFMGGSYSFVNGDTNSNEQFLYYLNLTTSFPVEGFIPVNSLHSIPVPSAVGTGNMGAFFTSGDILYSYSSNPTFPYATDTIIAYNTVTNTWSNETVSGGALNIAGRNAGFTTTNPATGMGFYMGTGSPGDQHSWDIEGLLVFNGSDPNDLKWTNVTANAPIVDAGSMAYIPLSKEGVLIAYGGVDTTATSDEFSNNCCYATTDMSIINVYDIASSTWYSVTASGQIPPQREQQCSVVSVSPDSSSFQVTMYQGWNLFEGEAFEDVYVLTIPSFRWVQISDTGNTEQSLGQNTGRFGGSCAIWNDRQMVVVGGGFRIGSTQVNGGTSCNTSYPAIRVLDTNTYAWQTQFQSDLGAYEVPEAVYNLIGGNGTGGATATGPVGGFNNSNLEKIFALTITPVTTSSTGATGLSTPTPSSSSSSHPSSESGGSSPNSSNSPTKKSTPIGAIVGAVIGGIAVLAFILGGVWWYLRKHSSRPDSGTTSNTNKSYSSYVSYPKPELDGRGGSRTMGLGEMGTGDERTELPVREYHYTYELHDGRTD</sequence>
<reference evidence="4 5" key="1">
    <citation type="submission" date="2016-04" db="EMBL/GenBank/DDBJ databases">
        <title>A degradative enzymes factory behind the ericoid mycorrhizal symbiosis.</title>
        <authorList>
            <consortium name="DOE Joint Genome Institute"/>
            <person name="Martino E."/>
            <person name="Morin E."/>
            <person name="Grelet G."/>
            <person name="Kuo A."/>
            <person name="Kohler A."/>
            <person name="Daghino S."/>
            <person name="Barry K."/>
            <person name="Choi C."/>
            <person name="Cichocki N."/>
            <person name="Clum A."/>
            <person name="Copeland A."/>
            <person name="Hainaut M."/>
            <person name="Haridas S."/>
            <person name="Labutti K."/>
            <person name="Lindquist E."/>
            <person name="Lipzen A."/>
            <person name="Khouja H.-R."/>
            <person name="Murat C."/>
            <person name="Ohm R."/>
            <person name="Olson A."/>
            <person name="Spatafora J."/>
            <person name="Veneault-Fourrey C."/>
            <person name="Henrissat B."/>
            <person name="Grigoriev I."/>
            <person name="Martin F."/>
            <person name="Perotto S."/>
        </authorList>
    </citation>
    <scope>NUCLEOTIDE SEQUENCE [LARGE SCALE GENOMIC DNA]</scope>
    <source>
        <strain evidence="4 5">F</strain>
    </source>
</reference>
<keyword evidence="5" id="KW-1185">Reference proteome</keyword>
<evidence type="ECO:0000256" key="2">
    <source>
        <dbReference type="SAM" id="Phobius"/>
    </source>
</evidence>
<feature type="chain" id="PRO_5014349821" description="Kelch repeat protein" evidence="3">
    <location>
        <begin position="29"/>
        <end position="583"/>
    </location>
</feature>
<feature type="region of interest" description="Disordered" evidence="1">
    <location>
        <begin position="517"/>
        <end position="569"/>
    </location>
</feature>
<evidence type="ECO:0000313" key="5">
    <source>
        <dbReference type="Proteomes" id="UP000235786"/>
    </source>
</evidence>
<keyword evidence="2" id="KW-1133">Transmembrane helix</keyword>
<name>A0A2J6RGJ9_HYAVF</name>
<evidence type="ECO:0000313" key="4">
    <source>
        <dbReference type="EMBL" id="PMD37645.1"/>
    </source>
</evidence>
<feature type="signal peptide" evidence="3">
    <location>
        <begin position="1"/>
        <end position="28"/>
    </location>
</feature>
<dbReference type="OrthoDB" id="10251809at2759"/>
<feature type="compositionally biased region" description="Low complexity" evidence="1">
    <location>
        <begin position="522"/>
        <end position="538"/>
    </location>
</feature>
<keyword evidence="3" id="KW-0732">Signal</keyword>
<evidence type="ECO:0000256" key="1">
    <source>
        <dbReference type="SAM" id="MobiDB-lite"/>
    </source>
</evidence>
<proteinExistence type="predicted"/>
<evidence type="ECO:0000256" key="3">
    <source>
        <dbReference type="SAM" id="SignalP"/>
    </source>
</evidence>
<protein>
    <recommendedName>
        <fullName evidence="6">Kelch repeat protein</fullName>
    </recommendedName>
</protein>
<dbReference type="EMBL" id="KZ613949">
    <property type="protein sequence ID" value="PMD37645.1"/>
    <property type="molecule type" value="Genomic_DNA"/>
</dbReference>
<feature type="region of interest" description="Disordered" evidence="1">
    <location>
        <begin position="447"/>
        <end position="484"/>
    </location>
</feature>
<keyword evidence="2" id="KW-0472">Membrane</keyword>
<feature type="transmembrane region" description="Helical" evidence="2">
    <location>
        <begin position="488"/>
        <end position="513"/>
    </location>
</feature>
<dbReference type="InterPro" id="IPR011043">
    <property type="entry name" value="Gal_Oxase/kelch_b-propeller"/>
</dbReference>
<feature type="compositionally biased region" description="Basic and acidic residues" evidence="1">
    <location>
        <begin position="560"/>
        <end position="569"/>
    </location>
</feature>
<gene>
    <name evidence="4" type="ORF">L207DRAFT_600216</name>
</gene>
<dbReference type="SUPFAM" id="SSF50965">
    <property type="entry name" value="Galactose oxidase, central domain"/>
    <property type="match status" value="1"/>
</dbReference>
<evidence type="ECO:0008006" key="6">
    <source>
        <dbReference type="Google" id="ProtNLM"/>
    </source>
</evidence>
<accession>A0A2J6RGJ9</accession>
<feature type="compositionally biased region" description="Gly residues" evidence="1">
    <location>
        <begin position="548"/>
        <end position="558"/>
    </location>
</feature>